<feature type="binding site" evidence="8">
    <location>
        <position position="159"/>
    </location>
    <ligand>
        <name>Mg(2+)</name>
        <dbReference type="ChEBI" id="CHEBI:18420"/>
        <label>1</label>
        <note>catalytic</note>
    </ligand>
</feature>
<evidence type="ECO:0000256" key="4">
    <source>
        <dbReference type="ARBA" id="ARBA00022842"/>
    </source>
</evidence>
<proteinExistence type="inferred from homology"/>
<dbReference type="EC" id="3.1.3.57" evidence="7"/>
<evidence type="ECO:0000256" key="8">
    <source>
        <dbReference type="PIRSR" id="PIRSR600760-2"/>
    </source>
</evidence>
<dbReference type="Gene3D" id="3.30.540.10">
    <property type="entry name" value="Fructose-1,6-Bisphosphatase, subunit A, domain 1"/>
    <property type="match status" value="1"/>
</dbReference>
<evidence type="ECO:0000256" key="7">
    <source>
        <dbReference type="ARBA" id="ARBA00044519"/>
    </source>
</evidence>
<evidence type="ECO:0000256" key="5">
    <source>
        <dbReference type="ARBA" id="ARBA00044465"/>
    </source>
</evidence>
<evidence type="ECO:0000256" key="6">
    <source>
        <dbReference type="ARBA" id="ARBA00044478"/>
    </source>
</evidence>
<dbReference type="Gene3D" id="3.40.190.80">
    <property type="match status" value="1"/>
</dbReference>
<reference evidence="10" key="1">
    <citation type="submission" date="2023-01" db="EMBL/GenBank/DDBJ databases">
        <title>Key to firefly adult light organ development and bioluminescence: homeobox transcription factors regulate luciferase expression and transportation to peroxisome.</title>
        <authorList>
            <person name="Fu X."/>
        </authorList>
    </citation>
    <scope>NUCLEOTIDE SEQUENCE [LARGE SCALE GENOMIC DNA]</scope>
</reference>
<dbReference type="InterPro" id="IPR050725">
    <property type="entry name" value="CysQ/Inositol_MonoPase"/>
</dbReference>
<name>A0AAN7PZC2_9COLE</name>
<evidence type="ECO:0000256" key="3">
    <source>
        <dbReference type="ARBA" id="ARBA00022723"/>
    </source>
</evidence>
<keyword evidence="3 8" id="KW-0479">Metal-binding</keyword>
<evidence type="ECO:0000313" key="10">
    <source>
        <dbReference type="Proteomes" id="UP001353858"/>
    </source>
</evidence>
<evidence type="ECO:0000256" key="1">
    <source>
        <dbReference type="ARBA" id="ARBA00009759"/>
    </source>
</evidence>
<feature type="binding site" evidence="8">
    <location>
        <position position="158"/>
    </location>
    <ligand>
        <name>Mg(2+)</name>
        <dbReference type="ChEBI" id="CHEBI:18420"/>
        <label>1</label>
        <note>catalytic</note>
    </ligand>
</feature>
<feature type="binding site" evidence="8">
    <location>
        <position position="78"/>
    </location>
    <ligand>
        <name>Mg(2+)</name>
        <dbReference type="ChEBI" id="CHEBI:18420"/>
        <label>1</label>
        <note>catalytic</note>
    </ligand>
</feature>
<dbReference type="PANTHER" id="PTHR43028:SF3">
    <property type="entry name" value="INOSITOL POLYPHOSPHATE 1-PHOSPHATASE"/>
    <property type="match status" value="1"/>
</dbReference>
<dbReference type="GO" id="GO:0046872">
    <property type="term" value="F:metal ion binding"/>
    <property type="evidence" value="ECO:0007669"/>
    <property type="project" value="UniProtKB-KW"/>
</dbReference>
<comment type="catalytic activity">
    <reaction evidence="6">
        <text>1D-myo-inositol 1,4-bisphosphate + H2O = 1D-myo-inositol 4-phosphate + phosphate</text>
        <dbReference type="Rhea" id="RHEA:15553"/>
        <dbReference type="ChEBI" id="CHEBI:15377"/>
        <dbReference type="ChEBI" id="CHEBI:43474"/>
        <dbReference type="ChEBI" id="CHEBI:58282"/>
        <dbReference type="ChEBI" id="CHEBI:58469"/>
        <dbReference type="EC" id="3.1.3.57"/>
    </reaction>
    <physiologicalReaction direction="left-to-right" evidence="6">
        <dbReference type="Rhea" id="RHEA:15554"/>
    </physiologicalReaction>
</comment>
<feature type="binding site" evidence="8">
    <location>
        <position position="298"/>
    </location>
    <ligand>
        <name>Mg(2+)</name>
        <dbReference type="ChEBI" id="CHEBI:18420"/>
        <label>1</label>
        <note>catalytic</note>
    </ligand>
</feature>
<protein>
    <recommendedName>
        <fullName evidence="7">inositol-1,4-bisphosphate 1-phosphatase</fullName>
        <ecNumber evidence="7">3.1.3.57</ecNumber>
    </recommendedName>
</protein>
<evidence type="ECO:0000313" key="9">
    <source>
        <dbReference type="EMBL" id="KAK4881704.1"/>
    </source>
</evidence>
<comment type="similarity">
    <text evidence="1">Belongs to the inositol monophosphatase superfamily.</text>
</comment>
<comment type="cofactor">
    <cofactor evidence="8">
        <name>Mg(2+)</name>
        <dbReference type="ChEBI" id="CHEBI:18420"/>
    </cofactor>
</comment>
<dbReference type="Proteomes" id="UP001353858">
    <property type="component" value="Unassembled WGS sequence"/>
</dbReference>
<dbReference type="Gene3D" id="4.10.460.10">
    <property type="entry name" value="Inositol Polyphosphate 1-phosphatase, domain 1"/>
    <property type="match status" value="1"/>
</dbReference>
<gene>
    <name evidence="9" type="ORF">RN001_005023</name>
</gene>
<sequence>MSLLESLIIVSEKAANIARLCRQEQHLFELLVQEKTSSESNPRFVKDFKTLADVLIQESVKYDIGLQFPELKNCIKGEEDNIFCNAIGETVIVQIEEDVNATANILKKVLNGDDIAAALLAEEVHRKVSLNDINTTVDFLPKSVDLDYKSLGIWIDPIDSTAEYINAQEVIGVHGIFTSGLRCVTVLIGVYDKVSGVPIIGIINQPFLKIINEQWQGRCLWGLATSTLTVSSVLTQCMQCPTKLICISSSENDDIKEKLKAKDFNLVEAAGAGYKILMVITQQVDGYLLSKNTTFKWDTCGPQAILKSIGGDIIQYDDVLKDISKPLNYASEDSGVNNANKIVQYCNIGGIFVYNEKLICTLVKEALTE</sequence>
<keyword evidence="2" id="KW-0452">Lithium</keyword>
<dbReference type="PROSITE" id="PS00629">
    <property type="entry name" value="IMP_1"/>
    <property type="match status" value="1"/>
</dbReference>
<dbReference type="PANTHER" id="PTHR43028">
    <property type="entry name" value="3'(2'),5'-BISPHOSPHATE NUCLEOTIDASE 1"/>
    <property type="match status" value="1"/>
</dbReference>
<evidence type="ECO:0000256" key="2">
    <source>
        <dbReference type="ARBA" id="ARBA00022671"/>
    </source>
</evidence>
<dbReference type="AlphaFoldDB" id="A0AAN7PZC2"/>
<dbReference type="GO" id="GO:0004441">
    <property type="term" value="F:inositol-1,4-bisphosphate 1-phosphatase activity"/>
    <property type="evidence" value="ECO:0007669"/>
    <property type="project" value="UniProtKB-EC"/>
</dbReference>
<dbReference type="InterPro" id="IPR044897">
    <property type="entry name" value="INPP1_dom_1"/>
</dbReference>
<comment type="caution">
    <text evidence="9">The sequence shown here is derived from an EMBL/GenBank/DDBJ whole genome shotgun (WGS) entry which is preliminary data.</text>
</comment>
<dbReference type="SUPFAM" id="SSF56655">
    <property type="entry name" value="Carbohydrate phosphatase"/>
    <property type="match status" value="1"/>
</dbReference>
<organism evidence="9 10">
    <name type="scientific">Aquatica leii</name>
    <dbReference type="NCBI Taxonomy" id="1421715"/>
    <lineage>
        <taxon>Eukaryota</taxon>
        <taxon>Metazoa</taxon>
        <taxon>Ecdysozoa</taxon>
        <taxon>Arthropoda</taxon>
        <taxon>Hexapoda</taxon>
        <taxon>Insecta</taxon>
        <taxon>Pterygota</taxon>
        <taxon>Neoptera</taxon>
        <taxon>Endopterygota</taxon>
        <taxon>Coleoptera</taxon>
        <taxon>Polyphaga</taxon>
        <taxon>Elateriformia</taxon>
        <taxon>Elateroidea</taxon>
        <taxon>Lampyridae</taxon>
        <taxon>Luciolinae</taxon>
        <taxon>Aquatica</taxon>
    </lineage>
</organism>
<accession>A0AAN7PZC2</accession>
<dbReference type="Pfam" id="PF00459">
    <property type="entry name" value="Inositol_P"/>
    <property type="match status" value="1"/>
</dbReference>
<dbReference type="InterPro" id="IPR000760">
    <property type="entry name" value="Inositol_monophosphatase-like"/>
</dbReference>
<feature type="binding site" evidence="8">
    <location>
        <position position="156"/>
    </location>
    <ligand>
        <name>Mg(2+)</name>
        <dbReference type="ChEBI" id="CHEBI:18420"/>
        <label>1</label>
        <note>catalytic</note>
    </ligand>
</feature>
<dbReference type="InterPro" id="IPR020583">
    <property type="entry name" value="Inositol_monoP_metal-BS"/>
</dbReference>
<dbReference type="EMBL" id="JARPUR010000002">
    <property type="protein sequence ID" value="KAK4881704.1"/>
    <property type="molecule type" value="Genomic_DNA"/>
</dbReference>
<comment type="catalytic activity">
    <reaction evidence="5">
        <text>1D-myo-inositol 1,3,4-trisphosphate + H2O = 1D-myo-inositol 3,4-bisphosphate + phosphate</text>
        <dbReference type="Rhea" id="RHEA:70319"/>
        <dbReference type="ChEBI" id="CHEBI:15377"/>
        <dbReference type="ChEBI" id="CHEBI:43474"/>
        <dbReference type="ChEBI" id="CHEBI:58414"/>
        <dbReference type="ChEBI" id="CHEBI:83241"/>
    </reaction>
    <physiologicalReaction direction="left-to-right" evidence="5">
        <dbReference type="Rhea" id="RHEA:70320"/>
    </physiologicalReaction>
</comment>
<keyword evidence="4 8" id="KW-0460">Magnesium</keyword>
<keyword evidence="10" id="KW-1185">Reference proteome</keyword>